<dbReference type="GO" id="GO:0000166">
    <property type="term" value="F:nucleotide binding"/>
    <property type="evidence" value="ECO:0007669"/>
    <property type="project" value="InterPro"/>
</dbReference>
<organism evidence="4 5">
    <name type="scientific">Blautia producta</name>
    <dbReference type="NCBI Taxonomy" id="33035"/>
    <lineage>
        <taxon>Bacteria</taxon>
        <taxon>Bacillati</taxon>
        <taxon>Bacillota</taxon>
        <taxon>Clostridia</taxon>
        <taxon>Lachnospirales</taxon>
        <taxon>Lachnospiraceae</taxon>
        <taxon>Blautia</taxon>
    </lineage>
</organism>
<dbReference type="PANTHER" id="PTHR43818">
    <property type="entry name" value="BCDNA.GH03377"/>
    <property type="match status" value="1"/>
</dbReference>
<dbReference type="InterPro" id="IPR055170">
    <property type="entry name" value="GFO_IDH_MocA-like_dom"/>
</dbReference>
<sequence length="397" mass="44297">MVERVKVGVIGAGGISYTYLKNMTQTFHITEVVGIADIVEEKSRRRAEQFQVRQMTVDEIINDPDIEIIVNLTYPLSHYEISKRALEAGKHVFSEKMMSTDFASAKELYDLAKSKGLRIGQAPDTFLGGGLQTARNLIDKGMIGEPVNAQAMVARCYNLAQDENHPDLPFVFTAGGSIPYDMGCYYLHALIHLLGPVERVTGLSKAFHAKEMQRNPRNPGYQKPFDMKFPTSVTGALDFYNGCYGTFTAISDSHREQTARLEIYGTEGTLILQDPNYFYGPVKLVRGDREEETVAVPLTHGYGKMIPETPDMTGEERTWKDSYRGIGVADMAWAIRNGRAHRCSAELGLHAIEIIDGIGESCREEKMYHMTTKPEQPAMIPQGFIYDTAAEACLDTK</sequence>
<gene>
    <name evidence="4" type="primary">yhhX</name>
    <name evidence="4" type="ORF">PMF13cell1_02670</name>
</gene>
<dbReference type="Pfam" id="PF01408">
    <property type="entry name" value="GFO_IDH_MocA"/>
    <property type="match status" value="1"/>
</dbReference>
<dbReference type="Gene3D" id="3.30.360.10">
    <property type="entry name" value="Dihydrodipicolinate Reductase, domain 2"/>
    <property type="match status" value="1"/>
</dbReference>
<reference evidence="4 5" key="1">
    <citation type="submission" date="2019-01" db="EMBL/GenBank/DDBJ databases">
        <title>PMF-metabolizing Aryl O-demethylase.</title>
        <authorList>
            <person name="Kim M."/>
        </authorList>
    </citation>
    <scope>NUCLEOTIDE SEQUENCE [LARGE SCALE GENOMIC DNA]</scope>
    <source>
        <strain evidence="4 5">PMF1</strain>
    </source>
</reference>
<accession>A0A4P6M1F6</accession>
<evidence type="ECO:0000259" key="3">
    <source>
        <dbReference type="Pfam" id="PF22725"/>
    </source>
</evidence>
<evidence type="ECO:0000313" key="5">
    <source>
        <dbReference type="Proteomes" id="UP000289794"/>
    </source>
</evidence>
<protein>
    <submittedName>
        <fullName evidence="4">Putative oxidoreductase YhhX</fullName>
        <ecNumber evidence="4">1.-.-.-</ecNumber>
    </submittedName>
</protein>
<feature type="domain" description="GFO/IDH/MocA-like oxidoreductase" evidence="3">
    <location>
        <begin position="132"/>
        <end position="270"/>
    </location>
</feature>
<dbReference type="InterPro" id="IPR036291">
    <property type="entry name" value="NAD(P)-bd_dom_sf"/>
</dbReference>
<evidence type="ECO:0000259" key="2">
    <source>
        <dbReference type="Pfam" id="PF01408"/>
    </source>
</evidence>
<keyword evidence="1 4" id="KW-0560">Oxidoreductase</keyword>
<dbReference type="KEGG" id="bpro:PMF13cell1_02670"/>
<dbReference type="InterPro" id="IPR000683">
    <property type="entry name" value="Gfo/Idh/MocA-like_OxRdtase_N"/>
</dbReference>
<dbReference type="RefSeq" id="WP_165392457.1">
    <property type="nucleotide sequence ID" value="NZ_CP035945.1"/>
</dbReference>
<dbReference type="EMBL" id="CP035945">
    <property type="protein sequence ID" value="QBE97117.1"/>
    <property type="molecule type" value="Genomic_DNA"/>
</dbReference>
<dbReference type="Gene3D" id="3.40.50.720">
    <property type="entry name" value="NAD(P)-binding Rossmann-like Domain"/>
    <property type="match status" value="1"/>
</dbReference>
<dbReference type="InterPro" id="IPR050463">
    <property type="entry name" value="Gfo/Idh/MocA_oxidrdct_glycsds"/>
</dbReference>
<evidence type="ECO:0000256" key="1">
    <source>
        <dbReference type="ARBA" id="ARBA00023002"/>
    </source>
</evidence>
<dbReference type="GO" id="GO:0016491">
    <property type="term" value="F:oxidoreductase activity"/>
    <property type="evidence" value="ECO:0007669"/>
    <property type="project" value="UniProtKB-KW"/>
</dbReference>
<name>A0A4P6M1F6_9FIRM</name>
<dbReference type="PANTHER" id="PTHR43818:SF11">
    <property type="entry name" value="BCDNA.GH03377"/>
    <property type="match status" value="1"/>
</dbReference>
<dbReference type="Proteomes" id="UP000289794">
    <property type="component" value="Chromosome"/>
</dbReference>
<dbReference type="Pfam" id="PF22725">
    <property type="entry name" value="GFO_IDH_MocA_C3"/>
    <property type="match status" value="1"/>
</dbReference>
<feature type="domain" description="Gfo/Idh/MocA-like oxidoreductase N-terminal" evidence="2">
    <location>
        <begin position="5"/>
        <end position="119"/>
    </location>
</feature>
<dbReference type="SUPFAM" id="SSF55347">
    <property type="entry name" value="Glyceraldehyde-3-phosphate dehydrogenase-like, C-terminal domain"/>
    <property type="match status" value="1"/>
</dbReference>
<dbReference type="SUPFAM" id="SSF51735">
    <property type="entry name" value="NAD(P)-binding Rossmann-fold domains"/>
    <property type="match status" value="1"/>
</dbReference>
<evidence type="ECO:0000313" key="4">
    <source>
        <dbReference type="EMBL" id="QBE97117.1"/>
    </source>
</evidence>
<dbReference type="AlphaFoldDB" id="A0A4P6M1F6"/>
<proteinExistence type="predicted"/>
<dbReference type="EC" id="1.-.-.-" evidence="4"/>